<keyword evidence="2" id="KW-0472">Membrane</keyword>
<organism evidence="4 5">
    <name type="scientific">Hydrogenimonas cancrithermarum</name>
    <dbReference type="NCBI Taxonomy" id="2993563"/>
    <lineage>
        <taxon>Bacteria</taxon>
        <taxon>Pseudomonadati</taxon>
        <taxon>Campylobacterota</taxon>
        <taxon>Epsilonproteobacteria</taxon>
        <taxon>Campylobacterales</taxon>
        <taxon>Hydrogenimonadaceae</taxon>
        <taxon>Hydrogenimonas</taxon>
    </lineage>
</organism>
<accession>A0ABN6WVI8</accession>
<protein>
    <recommendedName>
        <fullName evidence="6">Septum formation initiator</fullName>
    </recommendedName>
</protein>
<sequence>MSEIEVVPTEERAPAALFGLPLQRIAVALAAVIALGIYAGILLFGPNSLTVLLGLEEQRATYETHIKTLKAQNAALQKEYFELKQLEPES</sequence>
<gene>
    <name evidence="3" type="ORF">HCR_11730</name>
    <name evidence="4" type="ORF">HCR_12900</name>
</gene>
<evidence type="ECO:0000313" key="3">
    <source>
        <dbReference type="EMBL" id="BDY12861.1"/>
    </source>
</evidence>
<name>A0ABN6WVI8_9BACT</name>
<evidence type="ECO:0000313" key="5">
    <source>
        <dbReference type="Proteomes" id="UP001321445"/>
    </source>
</evidence>
<reference evidence="4 5" key="1">
    <citation type="submission" date="2023-03" db="EMBL/GenBank/DDBJ databases">
        <title>Description of Hydrogenimonas sp. ISO32.</title>
        <authorList>
            <person name="Mino S."/>
            <person name="Fukazawa S."/>
            <person name="Sawabe T."/>
        </authorList>
    </citation>
    <scope>NUCLEOTIDE SEQUENCE [LARGE SCALE GENOMIC DNA]</scope>
    <source>
        <strain evidence="4 5">ISO32</strain>
    </source>
</reference>
<feature type="coiled-coil region" evidence="1">
    <location>
        <begin position="52"/>
        <end position="86"/>
    </location>
</feature>
<dbReference type="RefSeq" id="WP_286335913.1">
    <property type="nucleotide sequence ID" value="NZ_AP027370.1"/>
</dbReference>
<keyword evidence="5" id="KW-1185">Reference proteome</keyword>
<feature type="transmembrane region" description="Helical" evidence="2">
    <location>
        <begin position="25"/>
        <end position="45"/>
    </location>
</feature>
<evidence type="ECO:0000256" key="2">
    <source>
        <dbReference type="SAM" id="Phobius"/>
    </source>
</evidence>
<keyword evidence="2" id="KW-0812">Transmembrane</keyword>
<dbReference type="EMBL" id="AP027370">
    <property type="protein sequence ID" value="BDY12978.1"/>
    <property type="molecule type" value="Genomic_DNA"/>
</dbReference>
<proteinExistence type="predicted"/>
<keyword evidence="1" id="KW-0175">Coiled coil</keyword>
<dbReference type="EMBL" id="AP027370">
    <property type="protein sequence ID" value="BDY12861.1"/>
    <property type="molecule type" value="Genomic_DNA"/>
</dbReference>
<evidence type="ECO:0000313" key="4">
    <source>
        <dbReference type="EMBL" id="BDY12978.1"/>
    </source>
</evidence>
<keyword evidence="2" id="KW-1133">Transmembrane helix</keyword>
<evidence type="ECO:0008006" key="6">
    <source>
        <dbReference type="Google" id="ProtNLM"/>
    </source>
</evidence>
<evidence type="ECO:0000256" key="1">
    <source>
        <dbReference type="SAM" id="Coils"/>
    </source>
</evidence>
<dbReference type="Proteomes" id="UP001321445">
    <property type="component" value="Chromosome"/>
</dbReference>